<dbReference type="GO" id="GO:0016413">
    <property type="term" value="F:O-acetyltransferase activity"/>
    <property type="evidence" value="ECO:0007669"/>
    <property type="project" value="InterPro"/>
</dbReference>
<sequence length="107" mass="12701">MLSRNADLVDIIRTRDHGRVLKLDSITSGNLWKGVDLLIFNSWHWWLHTRRKQLWDNIQEGNNSWRDMNRLVAYEKALRTRAEWVDSNVDPTITKVFFQGISPDHSK</sequence>
<protein>
    <recommendedName>
        <fullName evidence="2">Trichome birefringence-like C-terminal domain-containing protein</fullName>
    </recommendedName>
</protein>
<reference evidence="3" key="1">
    <citation type="submission" date="2023-07" db="EMBL/GenBank/DDBJ databases">
        <title>draft genome sequence of fig (Ficus carica).</title>
        <authorList>
            <person name="Takahashi T."/>
            <person name="Nishimura K."/>
        </authorList>
    </citation>
    <scope>NUCLEOTIDE SEQUENCE</scope>
</reference>
<proteinExistence type="inferred from homology"/>
<feature type="domain" description="Trichome birefringence-like C-terminal" evidence="2">
    <location>
        <begin position="14"/>
        <end position="106"/>
    </location>
</feature>
<name>A0AA87YR05_FICCA</name>
<evidence type="ECO:0000256" key="1">
    <source>
        <dbReference type="ARBA" id="ARBA00007727"/>
    </source>
</evidence>
<evidence type="ECO:0000313" key="3">
    <source>
        <dbReference type="EMBL" id="GMN20808.1"/>
    </source>
</evidence>
<evidence type="ECO:0000313" key="4">
    <source>
        <dbReference type="Proteomes" id="UP001187192"/>
    </source>
</evidence>
<dbReference type="InterPro" id="IPR026057">
    <property type="entry name" value="TBL_C"/>
</dbReference>
<dbReference type="Proteomes" id="UP001187192">
    <property type="component" value="Unassembled WGS sequence"/>
</dbReference>
<dbReference type="InterPro" id="IPR029962">
    <property type="entry name" value="TBL"/>
</dbReference>
<dbReference type="GO" id="GO:0005794">
    <property type="term" value="C:Golgi apparatus"/>
    <property type="evidence" value="ECO:0007669"/>
    <property type="project" value="TreeGrafter"/>
</dbReference>
<gene>
    <name evidence="3" type="ORF">TIFTF001_043178</name>
</gene>
<comment type="caution">
    <text evidence="3">The sequence shown here is derived from an EMBL/GenBank/DDBJ whole genome shotgun (WGS) entry which is preliminary data.</text>
</comment>
<evidence type="ECO:0000259" key="2">
    <source>
        <dbReference type="Pfam" id="PF13839"/>
    </source>
</evidence>
<dbReference type="PANTHER" id="PTHR32285:SF149">
    <property type="entry name" value="TRICHOME BIREFRINGENCE-LIKE N-TERMINAL DOMAIN-CONTAINING PROTEIN"/>
    <property type="match status" value="1"/>
</dbReference>
<dbReference type="AlphaFoldDB" id="A0AA87YR05"/>
<organism evidence="3 4">
    <name type="scientific">Ficus carica</name>
    <name type="common">Common fig</name>
    <dbReference type="NCBI Taxonomy" id="3494"/>
    <lineage>
        <taxon>Eukaryota</taxon>
        <taxon>Viridiplantae</taxon>
        <taxon>Streptophyta</taxon>
        <taxon>Embryophyta</taxon>
        <taxon>Tracheophyta</taxon>
        <taxon>Spermatophyta</taxon>
        <taxon>Magnoliopsida</taxon>
        <taxon>eudicotyledons</taxon>
        <taxon>Gunneridae</taxon>
        <taxon>Pentapetalae</taxon>
        <taxon>rosids</taxon>
        <taxon>fabids</taxon>
        <taxon>Rosales</taxon>
        <taxon>Moraceae</taxon>
        <taxon>Ficeae</taxon>
        <taxon>Ficus</taxon>
    </lineage>
</organism>
<comment type="similarity">
    <text evidence="1">Belongs to the PC-esterase family. TBL subfamily.</text>
</comment>
<dbReference type="PANTHER" id="PTHR32285">
    <property type="entry name" value="PROTEIN TRICHOME BIREFRINGENCE-LIKE 9-RELATED"/>
    <property type="match status" value="1"/>
</dbReference>
<dbReference type="Pfam" id="PF13839">
    <property type="entry name" value="PC-Esterase"/>
    <property type="match status" value="1"/>
</dbReference>
<keyword evidence="4" id="KW-1185">Reference proteome</keyword>
<dbReference type="EMBL" id="BTGU01002677">
    <property type="protein sequence ID" value="GMN20808.1"/>
    <property type="molecule type" value="Genomic_DNA"/>
</dbReference>
<accession>A0AA87YR05</accession>